<reference evidence="2 3" key="1">
    <citation type="submission" date="2019-03" db="EMBL/GenBank/DDBJ databases">
        <title>San Antonio Military Medical Center submission to MRSN (WRAIR), pending publication.</title>
        <authorList>
            <person name="Blyth D.M."/>
            <person name="Mccarthy S.L."/>
            <person name="Schall S.E."/>
            <person name="Stam J.A."/>
            <person name="Ong A.C."/>
            <person name="Mcgann P.T."/>
        </authorList>
    </citation>
    <scope>NUCLEOTIDE SEQUENCE [LARGE SCALE GENOMIC DNA]</scope>
    <source>
        <strain evidence="2 3">MRSN571793</strain>
    </source>
</reference>
<keyword evidence="1" id="KW-0175">Coiled coil</keyword>
<protein>
    <submittedName>
        <fullName evidence="2">Uncharacterized protein</fullName>
    </submittedName>
</protein>
<accession>A0A4Y8L6B7</accession>
<gene>
    <name evidence="2" type="ORF">E2605_04265</name>
</gene>
<evidence type="ECO:0000313" key="2">
    <source>
        <dbReference type="EMBL" id="TFD97837.1"/>
    </source>
</evidence>
<feature type="coiled-coil region" evidence="1">
    <location>
        <begin position="100"/>
        <end position="127"/>
    </location>
</feature>
<organism evidence="2 3">
    <name type="scientific">Dysgonomonas capnocytophagoides</name>
    <dbReference type="NCBI Taxonomy" id="45254"/>
    <lineage>
        <taxon>Bacteria</taxon>
        <taxon>Pseudomonadati</taxon>
        <taxon>Bacteroidota</taxon>
        <taxon>Bacteroidia</taxon>
        <taxon>Bacteroidales</taxon>
        <taxon>Dysgonomonadaceae</taxon>
        <taxon>Dysgonomonas</taxon>
    </lineage>
</organism>
<dbReference type="AlphaFoldDB" id="A0A4Y8L6B7"/>
<evidence type="ECO:0000313" key="3">
    <source>
        <dbReference type="Proteomes" id="UP000297861"/>
    </source>
</evidence>
<dbReference type="Proteomes" id="UP000297861">
    <property type="component" value="Unassembled WGS sequence"/>
</dbReference>
<dbReference type="EMBL" id="SOML01000002">
    <property type="protein sequence ID" value="TFD97837.1"/>
    <property type="molecule type" value="Genomic_DNA"/>
</dbReference>
<sequence>MNSALGDKELSLFKKEIEEYFKIKPETKKDYQRLNAHIDHELVKQAESLPKNEKGNPIIPKEKTPSSETLMRIWGYVKSEAEPRKDTYSILARSMGYISLEDALEKIKEKESEKKDLLTEIAEMADSFKKQISSFEIKKPDDENDWRSSYILNIKPEELEVGAIIKLELSSDKYSVLKHLDDFFHFKVIEMKGMNKEVGTEFWTPGFEIVKDSAGNEYIKLTDHGYGWFDNQNKLEEEKRKKEKSAMGKSTGSNNTDCFKFDDEYYYL</sequence>
<name>A0A4Y8L6B7_9BACT</name>
<comment type="caution">
    <text evidence="2">The sequence shown here is derived from an EMBL/GenBank/DDBJ whole genome shotgun (WGS) entry which is preliminary data.</text>
</comment>
<dbReference type="OrthoDB" id="639802at2"/>
<proteinExistence type="predicted"/>
<evidence type="ECO:0000256" key="1">
    <source>
        <dbReference type="SAM" id="Coils"/>
    </source>
</evidence>
<keyword evidence="3" id="KW-1185">Reference proteome</keyword>
<dbReference type="RefSeq" id="WP_134435610.1">
    <property type="nucleotide sequence ID" value="NZ_SOML01000002.1"/>
</dbReference>